<dbReference type="PIRSF" id="PIRSF020818">
    <property type="entry name" value="PHB_depoly_PhaZ"/>
    <property type="match status" value="1"/>
</dbReference>
<dbReference type="InterPro" id="IPR010915">
    <property type="entry name" value="PHB_depoly_PhaZ"/>
</dbReference>
<dbReference type="InterPro" id="IPR051321">
    <property type="entry name" value="PHA/PHB_synthase"/>
</dbReference>
<dbReference type="Gene3D" id="3.40.50.1820">
    <property type="entry name" value="alpha/beta hydrolase"/>
    <property type="match status" value="1"/>
</dbReference>
<name>A0A562B2N9_9BURK</name>
<keyword evidence="3" id="KW-1185">Reference proteome</keyword>
<dbReference type="EMBL" id="VLJN01000065">
    <property type="protein sequence ID" value="TWG79309.1"/>
    <property type="molecule type" value="Genomic_DNA"/>
</dbReference>
<dbReference type="InterPro" id="IPR009656">
    <property type="entry name" value="PHB_depo_C"/>
</dbReference>
<comment type="caution">
    <text evidence="2">The sequence shown here is derived from an EMBL/GenBank/DDBJ whole genome shotgun (WGS) entry which is preliminary data.</text>
</comment>
<accession>A0A562B2N9</accession>
<sequence length="412" mass="45050">MSDPAHHGGAAPRPVAGWDELAFRAWAASPYSFAAIAQRRRFAQCYHAFQAWLKQFGTPTFDLREIESGGLRTPVAEAVESDTGFCALRAFRASSHRDKPPRRILLCAPLAGHHAMLLRDMVIGLVADADVFVTDWADARDVPVARGRFGLDDCVRTLEQFIVQLGASDLHIVAVCQATVPALAAVARRAQRGGQEPRTLTLLGGPIDARLAPTALERVAATLSPTWLDASAIGVVPEGYAGAGRRVYPGFLQYPTLVAAQPDRQLSLLMGWLCRGSTESERAREIERSMAQFSSVLDMTAEFFLDTLRVVFQQMALAKGRWQLAGELVRPGCLRETRLLTIEAARDDICGAGQTHAANGLCEGLPVSARHDITVPDADHYDLFSGQRWRDTVCPALLDWMEQADRTHATAR</sequence>
<organism evidence="2 3">
    <name type="scientific">Cupriavidus gilardii J11</name>
    <dbReference type="NCBI Taxonomy" id="936133"/>
    <lineage>
        <taxon>Bacteria</taxon>
        <taxon>Pseudomonadati</taxon>
        <taxon>Pseudomonadota</taxon>
        <taxon>Betaproteobacteria</taxon>
        <taxon>Burkholderiales</taxon>
        <taxon>Burkholderiaceae</taxon>
        <taxon>Cupriavidus</taxon>
    </lineage>
</organism>
<evidence type="ECO:0000313" key="2">
    <source>
        <dbReference type="EMBL" id="TWG79309.1"/>
    </source>
</evidence>
<proteinExistence type="predicted"/>
<gene>
    <name evidence="2" type="ORF">L602_000700001250</name>
</gene>
<evidence type="ECO:0000313" key="3">
    <source>
        <dbReference type="Proteomes" id="UP000318141"/>
    </source>
</evidence>
<evidence type="ECO:0000259" key="1">
    <source>
        <dbReference type="Pfam" id="PF06850"/>
    </source>
</evidence>
<dbReference type="SUPFAM" id="SSF53474">
    <property type="entry name" value="alpha/beta-Hydrolases"/>
    <property type="match status" value="1"/>
</dbReference>
<protein>
    <submittedName>
        <fullName evidence="2">Poly(3-hydroxybutyrate) depolymerase</fullName>
    </submittedName>
</protein>
<dbReference type="NCBIfam" id="TIGR01849">
    <property type="entry name" value="PHB_depoly_PhaZ"/>
    <property type="match status" value="1"/>
</dbReference>
<reference evidence="2 3" key="1">
    <citation type="submission" date="2019-07" db="EMBL/GenBank/DDBJ databases">
        <title>Genome sequencing of lignin-degrading bacterial isolates.</title>
        <authorList>
            <person name="Gladden J."/>
        </authorList>
    </citation>
    <scope>NUCLEOTIDE SEQUENCE [LARGE SCALE GENOMIC DNA]</scope>
    <source>
        <strain evidence="2 3">J11</strain>
    </source>
</reference>
<dbReference type="AlphaFoldDB" id="A0A562B2N9"/>
<feature type="domain" description="PHB de-polymerase C-terminal" evidence="1">
    <location>
        <begin position="204"/>
        <end position="404"/>
    </location>
</feature>
<dbReference type="InterPro" id="IPR029058">
    <property type="entry name" value="AB_hydrolase_fold"/>
</dbReference>
<dbReference type="Proteomes" id="UP000318141">
    <property type="component" value="Unassembled WGS sequence"/>
</dbReference>
<dbReference type="PANTHER" id="PTHR36837:SF4">
    <property type="entry name" value="BLR0908 PROTEIN"/>
    <property type="match status" value="1"/>
</dbReference>
<dbReference type="PANTHER" id="PTHR36837">
    <property type="entry name" value="POLY(3-HYDROXYALKANOATE) POLYMERASE SUBUNIT PHAC"/>
    <property type="match status" value="1"/>
</dbReference>
<dbReference type="OrthoDB" id="9800634at2"/>
<dbReference type="Pfam" id="PF06850">
    <property type="entry name" value="PHB_depo_C"/>
    <property type="match status" value="1"/>
</dbReference>